<feature type="transmembrane region" description="Helical" evidence="9">
    <location>
        <begin position="481"/>
        <end position="499"/>
    </location>
</feature>
<keyword evidence="4 9" id="KW-0812">Transmembrane</keyword>
<comment type="caution">
    <text evidence="10">The sequence shown here is derived from an EMBL/GenBank/DDBJ whole genome shotgun (WGS) entry which is preliminary data.</text>
</comment>
<evidence type="ECO:0000256" key="9">
    <source>
        <dbReference type="SAM" id="Phobius"/>
    </source>
</evidence>
<evidence type="ECO:0000313" key="10">
    <source>
        <dbReference type="EMBL" id="REG11012.1"/>
    </source>
</evidence>
<keyword evidence="8" id="KW-0961">Cell wall biogenesis/degradation</keyword>
<feature type="transmembrane region" description="Helical" evidence="9">
    <location>
        <begin position="35"/>
        <end position="60"/>
    </location>
</feature>
<evidence type="ECO:0000256" key="1">
    <source>
        <dbReference type="ARBA" id="ARBA00004653"/>
    </source>
</evidence>
<evidence type="ECO:0000256" key="4">
    <source>
        <dbReference type="ARBA" id="ARBA00022692"/>
    </source>
</evidence>
<evidence type="ECO:0000256" key="7">
    <source>
        <dbReference type="ARBA" id="ARBA00023136"/>
    </source>
</evidence>
<feature type="transmembrane region" description="Helical" evidence="9">
    <location>
        <begin position="369"/>
        <end position="387"/>
    </location>
</feature>
<keyword evidence="11" id="KW-1185">Reference proteome</keyword>
<dbReference type="Pfam" id="PF13641">
    <property type="entry name" value="Glyco_tranf_2_3"/>
    <property type="match status" value="1"/>
</dbReference>
<evidence type="ECO:0000313" key="11">
    <source>
        <dbReference type="Proteomes" id="UP000256388"/>
    </source>
</evidence>
<evidence type="ECO:0000256" key="2">
    <source>
        <dbReference type="ARBA" id="ARBA00022676"/>
    </source>
</evidence>
<protein>
    <submittedName>
        <fullName evidence="10">Cellulose synthase/poly-beta-1,6-N-acetylglucosamine synthase-like glycosyltransferase</fullName>
    </submittedName>
</protein>
<gene>
    <name evidence="10" type="ORF">DFR64_0884</name>
</gene>
<keyword evidence="3 10" id="KW-0808">Transferase</keyword>
<evidence type="ECO:0000256" key="3">
    <source>
        <dbReference type="ARBA" id="ARBA00022679"/>
    </source>
</evidence>
<keyword evidence="6" id="KW-0333">Golgi apparatus</keyword>
<evidence type="ECO:0000256" key="6">
    <source>
        <dbReference type="ARBA" id="ARBA00023034"/>
    </source>
</evidence>
<feature type="transmembrane region" description="Helical" evidence="9">
    <location>
        <begin position="340"/>
        <end position="363"/>
    </location>
</feature>
<dbReference type="EMBL" id="QUMS01000001">
    <property type="protein sequence ID" value="REG11012.1"/>
    <property type="molecule type" value="Genomic_DNA"/>
</dbReference>
<dbReference type="FunFam" id="3.90.550.10:FF:000057">
    <property type="entry name" value="Glycosyltransferase-like protein, family 2"/>
    <property type="match status" value="1"/>
</dbReference>
<proteinExistence type="predicted"/>
<dbReference type="AlphaFoldDB" id="A0A347ZSY1"/>
<dbReference type="SUPFAM" id="SSF53448">
    <property type="entry name" value="Nucleotide-diphospho-sugar transferases"/>
    <property type="match status" value="1"/>
</dbReference>
<feature type="transmembrane region" description="Helical" evidence="9">
    <location>
        <begin position="456"/>
        <end position="474"/>
    </location>
</feature>
<comment type="subcellular location">
    <subcellularLocation>
        <location evidence="1">Golgi apparatus membrane</location>
        <topology evidence="1">Multi-pass membrane protein</topology>
    </subcellularLocation>
</comment>
<reference evidence="10 11" key="1">
    <citation type="submission" date="2018-08" db="EMBL/GenBank/DDBJ databases">
        <title>Genomic Encyclopedia of Type Strains, Phase IV (KMG-IV): sequencing the most valuable type-strain genomes for metagenomic binning, comparative biology and taxonomic classification.</title>
        <authorList>
            <person name="Goeker M."/>
        </authorList>
    </citation>
    <scope>NUCLEOTIDE SEQUENCE [LARGE SCALE GENOMIC DNA]</scope>
    <source>
        <strain evidence="10 11">DSM 23923</strain>
    </source>
</reference>
<dbReference type="GO" id="GO:0016757">
    <property type="term" value="F:glycosyltransferase activity"/>
    <property type="evidence" value="ECO:0007669"/>
    <property type="project" value="UniProtKB-KW"/>
</dbReference>
<feature type="transmembrane region" description="Helical" evidence="9">
    <location>
        <begin position="399"/>
        <end position="421"/>
    </location>
</feature>
<accession>A0A347ZSY1</accession>
<sequence length="525" mass="59051">MGRKNGQSPPFFQAVKSFNRKDEFEMNKDIVNLSIVVYIFSTLWISIYGYHSLILSILYLSGQKKKKSRLALPALSEDSLPHVTIQLPIFNEKYVVRRLLKAVTEMDYPGKLLQIQVLDDSTDDTARLVEELVHIYQTKGFDMVYIHRQDRSGFKAGAMQNALKSATGDFVAIFDADFIPPKDWLRNMLPHFAEKQIGCVQSRWGHLNISQSGFTKAVALALDGHFQVEQPARSDNSLIMGFNGSGGMWRKACIDDAGGWQADTLTEDLDLSYRAQMRGWQVKFIGDLVVPAELPDEMAAFKQQQYRWAKGGIQTARKILPNLLASDLPLSARLMGTLHLTAYVGQLLMILILLSFLPVGLYAPQVFKIFPLTILASFGPVFLYAIAKSESCHGWLERSIVILRVLLIGFGMSLNTSVAILDALSTKNAGTFVRTPKINTMGYANKNIDRNYQVKISPMVLGEILLALFAFYTIYRLLPKLGFFGVAWLFLYAAGYLYVSGLNLVQEWQVSRQINMEKKNLRSNG</sequence>
<dbReference type="PANTHER" id="PTHR32044:SF80">
    <property type="entry name" value="XYLOGLUCAN GLYCOSYLTRANSFERASE 2-RELATED"/>
    <property type="match status" value="1"/>
</dbReference>
<dbReference type="InterPro" id="IPR029044">
    <property type="entry name" value="Nucleotide-diphossugar_trans"/>
</dbReference>
<keyword evidence="5 9" id="KW-1133">Transmembrane helix</keyword>
<keyword evidence="2" id="KW-0328">Glycosyltransferase</keyword>
<evidence type="ECO:0000256" key="8">
    <source>
        <dbReference type="ARBA" id="ARBA00023316"/>
    </source>
</evidence>
<dbReference type="GO" id="GO:0071555">
    <property type="term" value="P:cell wall organization"/>
    <property type="evidence" value="ECO:0007669"/>
    <property type="project" value="UniProtKB-KW"/>
</dbReference>
<dbReference type="Gene3D" id="3.90.550.10">
    <property type="entry name" value="Spore Coat Polysaccharide Biosynthesis Protein SpsA, Chain A"/>
    <property type="match status" value="1"/>
</dbReference>
<organism evidence="10 11">
    <name type="scientific">Pelolinea submarina</name>
    <dbReference type="NCBI Taxonomy" id="913107"/>
    <lineage>
        <taxon>Bacteria</taxon>
        <taxon>Bacillati</taxon>
        <taxon>Chloroflexota</taxon>
        <taxon>Anaerolineae</taxon>
        <taxon>Anaerolineales</taxon>
        <taxon>Anaerolineaceae</taxon>
        <taxon>Pelolinea</taxon>
    </lineage>
</organism>
<evidence type="ECO:0000256" key="5">
    <source>
        <dbReference type="ARBA" id="ARBA00022989"/>
    </source>
</evidence>
<dbReference type="PANTHER" id="PTHR32044">
    <property type="entry name" value="GLUCOMANNAN 4-BETA-MANNOSYLTRANSFERASE 9"/>
    <property type="match status" value="1"/>
</dbReference>
<dbReference type="Proteomes" id="UP000256388">
    <property type="component" value="Unassembled WGS sequence"/>
</dbReference>
<keyword evidence="7 9" id="KW-0472">Membrane</keyword>
<name>A0A347ZSY1_9CHLR</name>